<organism evidence="1 2">
    <name type="scientific">Cichorium intybus</name>
    <name type="common">Chicory</name>
    <dbReference type="NCBI Taxonomy" id="13427"/>
    <lineage>
        <taxon>Eukaryota</taxon>
        <taxon>Viridiplantae</taxon>
        <taxon>Streptophyta</taxon>
        <taxon>Embryophyta</taxon>
        <taxon>Tracheophyta</taxon>
        <taxon>Spermatophyta</taxon>
        <taxon>Magnoliopsida</taxon>
        <taxon>eudicotyledons</taxon>
        <taxon>Gunneridae</taxon>
        <taxon>Pentapetalae</taxon>
        <taxon>asterids</taxon>
        <taxon>campanulids</taxon>
        <taxon>Asterales</taxon>
        <taxon>Asteraceae</taxon>
        <taxon>Cichorioideae</taxon>
        <taxon>Cichorieae</taxon>
        <taxon>Cichoriinae</taxon>
        <taxon>Cichorium</taxon>
    </lineage>
</organism>
<evidence type="ECO:0000313" key="1">
    <source>
        <dbReference type="EMBL" id="KAI3780245.1"/>
    </source>
</evidence>
<accession>A0ACB9GB18</accession>
<dbReference type="Proteomes" id="UP001055811">
    <property type="component" value="Linkage Group LG02"/>
</dbReference>
<name>A0ACB9GB18_CICIN</name>
<evidence type="ECO:0000313" key="2">
    <source>
        <dbReference type="Proteomes" id="UP001055811"/>
    </source>
</evidence>
<reference evidence="1 2" key="2">
    <citation type="journal article" date="2022" name="Mol. Ecol. Resour.">
        <title>The genomes of chicory, endive, great burdock and yacon provide insights into Asteraceae paleo-polyploidization history and plant inulin production.</title>
        <authorList>
            <person name="Fan W."/>
            <person name="Wang S."/>
            <person name="Wang H."/>
            <person name="Wang A."/>
            <person name="Jiang F."/>
            <person name="Liu H."/>
            <person name="Zhao H."/>
            <person name="Xu D."/>
            <person name="Zhang Y."/>
        </authorList>
    </citation>
    <scope>NUCLEOTIDE SEQUENCE [LARGE SCALE GENOMIC DNA]</scope>
    <source>
        <strain evidence="2">cv. Punajuju</strain>
        <tissue evidence="1">Leaves</tissue>
    </source>
</reference>
<gene>
    <name evidence="1" type="ORF">L2E82_10216</name>
</gene>
<comment type="caution">
    <text evidence="1">The sequence shown here is derived from an EMBL/GenBank/DDBJ whole genome shotgun (WGS) entry which is preliminary data.</text>
</comment>
<reference evidence="2" key="1">
    <citation type="journal article" date="2022" name="Mol. Ecol. Resour.">
        <title>The genomes of chicory, endive, great burdock and yacon provide insights into Asteraceae palaeo-polyploidization history and plant inulin production.</title>
        <authorList>
            <person name="Fan W."/>
            <person name="Wang S."/>
            <person name="Wang H."/>
            <person name="Wang A."/>
            <person name="Jiang F."/>
            <person name="Liu H."/>
            <person name="Zhao H."/>
            <person name="Xu D."/>
            <person name="Zhang Y."/>
        </authorList>
    </citation>
    <scope>NUCLEOTIDE SEQUENCE [LARGE SCALE GENOMIC DNA]</scope>
    <source>
        <strain evidence="2">cv. Punajuju</strain>
    </source>
</reference>
<sequence length="243" mass="27385">MEKVKIRSSKGQAKVLGTFMCMAGTLTIAFWRGGFQLKGLTNKPLIDIYNLKYSHSHKENWVKGAFLISASKISWSMWLIFQGLVHKMYPAPLSMNIMICLFASLQSSILTIFFARDANLWKLEWDVKLLTILYGGFVVSGLTYYLLLWSISKRGPVFVAMFSPLQLPIVATFSAIVFNERLHVGSLVGALIIIIGLYCVLWGKSKDELLKLHENTNNVEREDKALQIVANDAIMNNSNKTES</sequence>
<dbReference type="EMBL" id="CM042010">
    <property type="protein sequence ID" value="KAI3780245.1"/>
    <property type="molecule type" value="Genomic_DNA"/>
</dbReference>
<keyword evidence="2" id="KW-1185">Reference proteome</keyword>
<protein>
    <submittedName>
        <fullName evidence="1">Uncharacterized protein</fullName>
    </submittedName>
</protein>
<proteinExistence type="predicted"/>